<evidence type="ECO:0000313" key="3">
    <source>
        <dbReference type="Proteomes" id="UP000077115"/>
    </source>
</evidence>
<dbReference type="VEuPathDB" id="FungiDB:BDEG_22051"/>
<reference evidence="2 3" key="2">
    <citation type="submission" date="2016-05" db="EMBL/GenBank/DDBJ databases">
        <title>Lineage-specific infection strategies underlie the spectrum of fungal disease in amphibians.</title>
        <authorList>
            <person name="Cuomo C.A."/>
            <person name="Farrer R.A."/>
            <person name="James T."/>
            <person name="Longcore J."/>
            <person name="Birren B."/>
        </authorList>
    </citation>
    <scope>NUCLEOTIDE SEQUENCE [LARGE SCALE GENOMIC DNA]</scope>
    <source>
        <strain evidence="2 3">JEL423</strain>
    </source>
</reference>
<gene>
    <name evidence="2" type="ORF">BDEG_22051</name>
</gene>
<name>A0A177WEI1_BATDL</name>
<dbReference type="AlphaFoldDB" id="A0A177WEI1"/>
<sequence>MPSISRQQLVKLTSSASGFFPSINSGMSILDGKHLRGGSDGVQPYIVAQNPSARHTLAPILPKLESISTGLGYDNGNTSIMPRQIKEYSTENLVELGLAPQLSELIALDNKLVIPAHSADSVDPSFAVFQPFAAKPYSSKTSQIIRESQDLQQQCITNSNEKVVATCLTPTLNPIGQHTAINFQSKAASTNTSLSRLDKHFQSLDTGSLANKYRQSLTSEFSSASHILSDTSGISRVCQALMYPDANCDLLNDETDIDDEYSSIDESNLNMTLDAVLPIPEFASQTTPASVEKLESRNRFSKSPNSKARYATTLAAVSTQPTTAIPIHTATKNTSLPSVSEECPVTISSETNPSVSLQPQTPVKRSQGVLPNYEGIMHRALGPFQRQRKVSPINQISRLEPVALEENDQNVLNIPCNTSYQSISPTDATARESQYEAIHLPHIPVNDSTDTLKPKPFNIKPSLSLGKSFNFKRFKLHHSHDLDMPTLHNQSNSTKLMVNPDIQTHPLHSTSDTMAVSQHSRFSFWKIFDMFYWRGHRATRAHVFPRSSVSIDIDDADTDTDQNPYMNGALPLIGPSKDDFTSDISFQEKSALQTSAHPQSDTISKTIPTAFSVPPEIRYLCKLNLQNFQNKHLGTTQTNLNSPSHPHSLNQSDTHDPSQHHDTLTTVFKENTSLQYVSYTHNTEIIADSTLVKDQQTKYTLQDKQPHPRVAFETFDHQQHRSSIFPITISKSDLHLYRQQEDIYPMVASAFGVTCYLLPQFLLYHDQIHAAHITPVLDSSARKQSLVPSLVSSIHANMACAVVKKNPDVRIVELSTTDTQSSEGSKDICYKADWLD</sequence>
<accession>A0A177WEI1</accession>
<protein>
    <submittedName>
        <fullName evidence="2">Uncharacterized protein</fullName>
    </submittedName>
</protein>
<organism evidence="2 3">
    <name type="scientific">Batrachochytrium dendrobatidis (strain JEL423)</name>
    <dbReference type="NCBI Taxonomy" id="403673"/>
    <lineage>
        <taxon>Eukaryota</taxon>
        <taxon>Fungi</taxon>
        <taxon>Fungi incertae sedis</taxon>
        <taxon>Chytridiomycota</taxon>
        <taxon>Chytridiomycota incertae sedis</taxon>
        <taxon>Chytridiomycetes</taxon>
        <taxon>Rhizophydiales</taxon>
        <taxon>Rhizophydiales incertae sedis</taxon>
        <taxon>Batrachochytrium</taxon>
    </lineage>
</organism>
<feature type="region of interest" description="Disordered" evidence="1">
    <location>
        <begin position="634"/>
        <end position="661"/>
    </location>
</feature>
<feature type="compositionally biased region" description="Polar residues" evidence="1">
    <location>
        <begin position="634"/>
        <end position="652"/>
    </location>
</feature>
<dbReference type="EMBL" id="DS022301">
    <property type="protein sequence ID" value="OAJ38084.1"/>
    <property type="molecule type" value="Genomic_DNA"/>
</dbReference>
<reference evidence="2 3" key="1">
    <citation type="submission" date="2006-10" db="EMBL/GenBank/DDBJ databases">
        <title>The Genome Sequence of Batrachochytrium dendrobatidis JEL423.</title>
        <authorList>
            <consortium name="The Broad Institute Genome Sequencing Platform"/>
            <person name="Birren B."/>
            <person name="Lander E."/>
            <person name="Galagan J."/>
            <person name="Cuomo C."/>
            <person name="Devon K."/>
            <person name="Jaffe D."/>
            <person name="Butler J."/>
            <person name="Alvarez P."/>
            <person name="Gnerre S."/>
            <person name="Grabherr M."/>
            <person name="Kleber M."/>
            <person name="Mauceli E."/>
            <person name="Brockman W."/>
            <person name="Young S."/>
            <person name="LaButti K."/>
            <person name="Sykes S."/>
            <person name="DeCaprio D."/>
            <person name="Crawford M."/>
            <person name="Koehrsen M."/>
            <person name="Engels R."/>
            <person name="Montgomery P."/>
            <person name="Pearson M."/>
            <person name="Howarth C."/>
            <person name="Larson L."/>
            <person name="White J."/>
            <person name="O'Leary S."/>
            <person name="Kodira C."/>
            <person name="Zeng Q."/>
            <person name="Yandava C."/>
            <person name="Alvarado L."/>
            <person name="Longcore J."/>
            <person name="James T."/>
        </authorList>
    </citation>
    <scope>NUCLEOTIDE SEQUENCE [LARGE SCALE GENOMIC DNA]</scope>
    <source>
        <strain evidence="2 3">JEL423</strain>
    </source>
</reference>
<evidence type="ECO:0000256" key="1">
    <source>
        <dbReference type="SAM" id="MobiDB-lite"/>
    </source>
</evidence>
<dbReference type="Proteomes" id="UP000077115">
    <property type="component" value="Unassembled WGS sequence"/>
</dbReference>
<evidence type="ECO:0000313" key="2">
    <source>
        <dbReference type="EMBL" id="OAJ38084.1"/>
    </source>
</evidence>
<proteinExistence type="predicted"/>